<comment type="caution">
    <text evidence="9">The sequence shown here is derived from an EMBL/GenBank/DDBJ whole genome shotgun (WGS) entry which is preliminary data.</text>
</comment>
<keyword evidence="4 7" id="KW-0812">Transmembrane</keyword>
<dbReference type="Proteomes" id="UP000247973">
    <property type="component" value="Unassembled WGS sequence"/>
</dbReference>
<evidence type="ECO:0000256" key="3">
    <source>
        <dbReference type="ARBA" id="ARBA00022475"/>
    </source>
</evidence>
<organism evidence="9 10">
    <name type="scientific">Dysgonomonas alginatilytica</name>
    <dbReference type="NCBI Taxonomy" id="1605892"/>
    <lineage>
        <taxon>Bacteria</taxon>
        <taxon>Pseudomonadati</taxon>
        <taxon>Bacteroidota</taxon>
        <taxon>Bacteroidia</taxon>
        <taxon>Bacteroidales</taxon>
        <taxon>Dysgonomonadaceae</taxon>
        <taxon>Dysgonomonas</taxon>
    </lineage>
</organism>
<feature type="transmembrane region" description="Helical" evidence="7">
    <location>
        <begin position="158"/>
        <end position="177"/>
    </location>
</feature>
<keyword evidence="9" id="KW-0012">Acyltransferase</keyword>
<keyword evidence="5 7" id="KW-1133">Transmembrane helix</keyword>
<dbReference type="GO" id="GO:0016413">
    <property type="term" value="F:O-acetyltransferase activity"/>
    <property type="evidence" value="ECO:0007669"/>
    <property type="project" value="TreeGrafter"/>
</dbReference>
<feature type="transmembrane region" description="Helical" evidence="7">
    <location>
        <begin position="192"/>
        <end position="209"/>
    </location>
</feature>
<comment type="subcellular location">
    <subcellularLocation>
        <location evidence="1">Cell membrane</location>
        <topology evidence="1">Multi-pass membrane protein</topology>
    </subcellularLocation>
</comment>
<keyword evidence="10" id="KW-1185">Reference proteome</keyword>
<dbReference type="PANTHER" id="PTHR40074:SF2">
    <property type="entry name" value="O-ACETYLTRANSFERASE WECH"/>
    <property type="match status" value="1"/>
</dbReference>
<feature type="transmembrane region" description="Helical" evidence="7">
    <location>
        <begin position="320"/>
        <end position="340"/>
    </location>
</feature>
<evidence type="ECO:0000256" key="1">
    <source>
        <dbReference type="ARBA" id="ARBA00004651"/>
    </source>
</evidence>
<comment type="similarity">
    <text evidence="2">Belongs to the acyltransferase 3 family.</text>
</comment>
<feature type="transmembrane region" description="Helical" evidence="7">
    <location>
        <begin position="254"/>
        <end position="274"/>
    </location>
</feature>
<feature type="transmembrane region" description="Helical" evidence="7">
    <location>
        <begin position="221"/>
        <end position="239"/>
    </location>
</feature>
<keyword evidence="6 7" id="KW-0472">Membrane</keyword>
<evidence type="ECO:0000256" key="2">
    <source>
        <dbReference type="ARBA" id="ARBA00007400"/>
    </source>
</evidence>
<proteinExistence type="inferred from homology"/>
<name>A0A2V3PVR5_9BACT</name>
<dbReference type="AlphaFoldDB" id="A0A2V3PVR5"/>
<evidence type="ECO:0000313" key="10">
    <source>
        <dbReference type="Proteomes" id="UP000247973"/>
    </source>
</evidence>
<evidence type="ECO:0000256" key="6">
    <source>
        <dbReference type="ARBA" id="ARBA00023136"/>
    </source>
</evidence>
<gene>
    <name evidence="9" type="ORF">CLV62_101187</name>
</gene>
<dbReference type="EMBL" id="QICL01000001">
    <property type="protein sequence ID" value="PXV68921.1"/>
    <property type="molecule type" value="Genomic_DNA"/>
</dbReference>
<dbReference type="GO" id="GO:0009246">
    <property type="term" value="P:enterobacterial common antigen biosynthetic process"/>
    <property type="evidence" value="ECO:0007669"/>
    <property type="project" value="TreeGrafter"/>
</dbReference>
<keyword evidence="3" id="KW-1003">Cell membrane</keyword>
<evidence type="ECO:0000256" key="5">
    <source>
        <dbReference type="ARBA" id="ARBA00022989"/>
    </source>
</evidence>
<dbReference type="InterPro" id="IPR002656">
    <property type="entry name" value="Acyl_transf_3_dom"/>
</dbReference>
<feature type="transmembrane region" description="Helical" evidence="7">
    <location>
        <begin position="51"/>
        <end position="71"/>
    </location>
</feature>
<feature type="domain" description="Acyltransferase 3" evidence="8">
    <location>
        <begin position="8"/>
        <end position="339"/>
    </location>
</feature>
<evidence type="ECO:0000256" key="7">
    <source>
        <dbReference type="SAM" id="Phobius"/>
    </source>
</evidence>
<keyword evidence="9" id="KW-0808">Transferase</keyword>
<dbReference type="RefSeq" id="WP_110308898.1">
    <property type="nucleotide sequence ID" value="NZ_QICL01000001.1"/>
</dbReference>
<evidence type="ECO:0000313" key="9">
    <source>
        <dbReference type="EMBL" id="PXV68921.1"/>
    </source>
</evidence>
<dbReference type="Pfam" id="PF01757">
    <property type="entry name" value="Acyl_transf_3"/>
    <property type="match status" value="1"/>
</dbReference>
<reference evidence="9 10" key="1">
    <citation type="submission" date="2018-03" db="EMBL/GenBank/DDBJ databases">
        <title>Genomic Encyclopedia of Archaeal and Bacterial Type Strains, Phase II (KMG-II): from individual species to whole genera.</title>
        <authorList>
            <person name="Goeker M."/>
        </authorList>
    </citation>
    <scope>NUCLEOTIDE SEQUENCE [LARGE SCALE GENOMIC DNA]</scope>
    <source>
        <strain evidence="9 10">DSM 100214</strain>
    </source>
</reference>
<dbReference type="GO" id="GO:0005886">
    <property type="term" value="C:plasma membrane"/>
    <property type="evidence" value="ECO:0007669"/>
    <property type="project" value="UniProtKB-SubCell"/>
</dbReference>
<dbReference type="PANTHER" id="PTHR40074">
    <property type="entry name" value="O-ACETYLTRANSFERASE WECH"/>
    <property type="match status" value="1"/>
</dbReference>
<feature type="transmembrane region" description="Helical" evidence="7">
    <location>
        <begin position="12"/>
        <end position="31"/>
    </location>
</feature>
<accession>A0A2V3PVR5</accession>
<evidence type="ECO:0000259" key="8">
    <source>
        <dbReference type="Pfam" id="PF01757"/>
    </source>
</evidence>
<feature type="transmembrane region" description="Helical" evidence="7">
    <location>
        <begin position="131"/>
        <end position="151"/>
    </location>
</feature>
<feature type="transmembrane region" description="Helical" evidence="7">
    <location>
        <begin position="295"/>
        <end position="314"/>
    </location>
</feature>
<dbReference type="OrthoDB" id="9810469at2"/>
<sequence length="354" mass="40692">MGKQRVFGLDLLRVIACYMVIQVHAGEYFYIGEEGAFLGGDDSFWVNIYNSLCRTAVPLFVMITGYFILPVKDGLGTFLKKRFTRVLIPFIVWCALYAFYQYFRGQVELDTAFINILKIPVNFGVEIGHLWYVYMLIGLYLFFPIISPWLNTASKQSIQFYLSIWLVSLCLPYIHQVFPEVLGECFWNQTPLLYYFSGFLGYALLAFYIKKFWSEKKSWHLPVGGLLIVVGYAITYLVFAERATTHPMVWEVELSWGFETINVGMMSLGLFLVLKNIRSCSSNAINNLITSISNMSYGMYLVHIMILNVFYSLFDGMFESAAIKIPLIAICCFIISYVVIKILSYLPKSKYLIG</sequence>
<evidence type="ECO:0000256" key="4">
    <source>
        <dbReference type="ARBA" id="ARBA00022692"/>
    </source>
</evidence>
<protein>
    <submittedName>
        <fullName evidence="9">Surface polysaccharide O-acyltransferase-like enzyme</fullName>
    </submittedName>
</protein>
<feature type="transmembrane region" description="Helical" evidence="7">
    <location>
        <begin position="83"/>
        <end position="103"/>
    </location>
</feature>